<dbReference type="Gene3D" id="3.50.50.60">
    <property type="entry name" value="FAD/NAD(P)-binding domain"/>
    <property type="match status" value="1"/>
</dbReference>
<feature type="compositionally biased region" description="Polar residues" evidence="7">
    <location>
        <begin position="44"/>
        <end position="53"/>
    </location>
</feature>
<feature type="binding site" evidence="5">
    <location>
        <position position="84"/>
    </location>
    <ligand>
        <name>FAD</name>
        <dbReference type="ChEBI" id="CHEBI:57692"/>
    </ligand>
</feature>
<feature type="region of interest" description="Disordered" evidence="7">
    <location>
        <begin position="1"/>
        <end position="53"/>
    </location>
</feature>
<evidence type="ECO:0000256" key="5">
    <source>
        <dbReference type="PIRSR" id="PIRSR601613-1"/>
    </source>
</evidence>
<dbReference type="GeneID" id="23565326"/>
<keyword evidence="6" id="KW-0274">FAD</keyword>
<comment type="catalytic activity">
    <reaction evidence="4">
        <text>a secondary aliphatic amine + O2 + H2O = a primary amine + an aldehyde + H2O2</text>
        <dbReference type="Rhea" id="RHEA:26414"/>
        <dbReference type="ChEBI" id="CHEBI:15377"/>
        <dbReference type="ChEBI" id="CHEBI:15379"/>
        <dbReference type="ChEBI" id="CHEBI:16240"/>
        <dbReference type="ChEBI" id="CHEBI:17478"/>
        <dbReference type="ChEBI" id="CHEBI:58855"/>
        <dbReference type="ChEBI" id="CHEBI:65296"/>
        <dbReference type="EC" id="1.4.3.4"/>
    </reaction>
</comment>
<feature type="binding site" evidence="5">
    <location>
        <position position="419"/>
    </location>
    <ligand>
        <name>substrate</name>
    </ligand>
</feature>
<dbReference type="Gene3D" id="3.90.660.10">
    <property type="match status" value="1"/>
</dbReference>
<dbReference type="InterPro" id="IPR002937">
    <property type="entry name" value="Amino_oxidase"/>
</dbReference>
<dbReference type="EC" id="1.4.3.-" evidence="6"/>
<dbReference type="Pfam" id="PF01593">
    <property type="entry name" value="Amino_oxidase"/>
    <property type="match status" value="1"/>
</dbReference>
<dbReference type="SUPFAM" id="SSF54373">
    <property type="entry name" value="FAD-linked reductases, C-terminal domain"/>
    <property type="match status" value="1"/>
</dbReference>
<dbReference type="GO" id="GO:0097621">
    <property type="term" value="F:monoamine oxidase activity"/>
    <property type="evidence" value="ECO:0007669"/>
    <property type="project" value="UniProtKB-EC"/>
</dbReference>
<dbReference type="STRING" id="237631.A0A0D1BWT7"/>
<dbReference type="eggNOG" id="KOG0029">
    <property type="taxonomic scope" value="Eukaryota"/>
</dbReference>
<dbReference type="OrthoDB" id="5046242at2759"/>
<comment type="similarity">
    <text evidence="2 6">Belongs to the flavin monoamine oxidase family.</text>
</comment>
<dbReference type="OMA" id="PIHWAGT"/>
<dbReference type="EMBL" id="CM003158">
    <property type="protein sequence ID" value="KIS66432.1"/>
    <property type="molecule type" value="Genomic_DNA"/>
</dbReference>
<dbReference type="VEuPathDB" id="FungiDB:UMAG_05423"/>
<accession>A0A0D1BWT7</accession>
<dbReference type="KEGG" id="uma:UMAG_05423"/>
<evidence type="ECO:0000256" key="2">
    <source>
        <dbReference type="ARBA" id="ARBA00005995"/>
    </source>
</evidence>
<comment type="cofactor">
    <cofactor evidence="1 6">
        <name>FAD</name>
        <dbReference type="ChEBI" id="CHEBI:57692"/>
    </cofactor>
</comment>
<evidence type="ECO:0000313" key="10">
    <source>
        <dbReference type="Proteomes" id="UP000000561"/>
    </source>
</evidence>
<sequence>MAWKRPAWLPGSGTWNQSKPCTSKGQSTSTSKDRVSHKDRPSESDSTTVASRCTDTTTAKSGAWTTKLTRTGDVDVIIIGAGLSGLIAADELVRAGLGVRVLEANDRVGGRTLDVRLDDGNVVEMGGQWIGPGQNQILKLIKELGLDTHDTYDQGRSIYRSTDGKIKSYKNMIPCGVLASLDLLMATRKINSLSKGVPAKTPCQAKNARYWDERSIGCWIDDAMWTTEGKQLFRMAIKAVYAEDSESISFLDLLATVAGAGGDIEQVLSDAQTTRIVQGPQSISERLAARLPKHTLQLNQKVLNIHRASDQGAALGQDAFYEVSTVQGLSVKAPVVIITPPRPLICQMDFQPALPSGLIQYYRRQPMGSAIKFNVSYASPFWRAAGLSGAMINADGMSPVQMTYDNSPADAKQGVIVAFVLGNNSRRFVHQNADAETRKKIVLEFLASVFGCEALNATHVHEMNWTLAPYATGGYGSFNPPGVLTSFDEDERDEMSKIGNLYFAGDATSEIWQGYMEGALLSGRRVASRIISTFQP</sequence>
<protein>
    <recommendedName>
        <fullName evidence="6">Amine oxidase</fullName>
        <ecNumber evidence="6">1.4.3.-</ecNumber>
    </recommendedName>
</protein>
<keyword evidence="10" id="KW-1185">Reference proteome</keyword>
<feature type="binding site" evidence="5">
    <location>
        <position position="302"/>
    </location>
    <ligand>
        <name>FAD</name>
        <dbReference type="ChEBI" id="CHEBI:57692"/>
    </ligand>
</feature>
<evidence type="ECO:0000256" key="6">
    <source>
        <dbReference type="RuleBase" id="RU362067"/>
    </source>
</evidence>
<feature type="binding site" evidence="5">
    <location>
        <begin position="103"/>
        <end position="104"/>
    </location>
    <ligand>
        <name>FAD</name>
        <dbReference type="ChEBI" id="CHEBI:57692"/>
    </ligand>
</feature>
<evidence type="ECO:0000256" key="4">
    <source>
        <dbReference type="ARBA" id="ARBA00048448"/>
    </source>
</evidence>
<evidence type="ECO:0000259" key="8">
    <source>
        <dbReference type="Pfam" id="PF01593"/>
    </source>
</evidence>
<dbReference type="Proteomes" id="UP000000561">
    <property type="component" value="Chromosome 19"/>
</dbReference>
<evidence type="ECO:0000256" key="1">
    <source>
        <dbReference type="ARBA" id="ARBA00001974"/>
    </source>
</evidence>
<name>A0A0D1BWT7_MYCMD</name>
<dbReference type="PRINTS" id="PR00757">
    <property type="entry name" value="AMINEOXDASEF"/>
</dbReference>
<feature type="compositionally biased region" description="Polar residues" evidence="7">
    <location>
        <begin position="13"/>
        <end position="30"/>
    </location>
</feature>
<dbReference type="RefSeq" id="XP_011392112.1">
    <property type="nucleotide sequence ID" value="XM_011393810.1"/>
</dbReference>
<evidence type="ECO:0000256" key="3">
    <source>
        <dbReference type="ARBA" id="ARBA00023002"/>
    </source>
</evidence>
<dbReference type="InterPro" id="IPR050703">
    <property type="entry name" value="Flavin_MAO"/>
</dbReference>
<dbReference type="InterPro" id="IPR001613">
    <property type="entry name" value="Flavin_amine_oxidase"/>
</dbReference>
<gene>
    <name evidence="9" type="ORF">UMAG_05423</name>
</gene>
<dbReference type="AlphaFoldDB" id="A0A0D1BWT7"/>
<dbReference type="Gene3D" id="1.10.405.10">
    <property type="entry name" value="Guanine Nucleotide Dissociation Inhibitor, domain 1"/>
    <property type="match status" value="1"/>
</dbReference>
<dbReference type="SUPFAM" id="SSF51905">
    <property type="entry name" value="FAD/NAD(P)-binding domain"/>
    <property type="match status" value="1"/>
</dbReference>
<dbReference type="PANTHER" id="PTHR43563">
    <property type="entry name" value="AMINE OXIDASE"/>
    <property type="match status" value="1"/>
</dbReference>
<keyword evidence="6" id="KW-0285">Flavoprotein</keyword>
<dbReference type="PANTHER" id="PTHR43563:SF1">
    <property type="entry name" value="AMINE OXIDASE [FLAVIN-CONTAINING] B"/>
    <property type="match status" value="1"/>
</dbReference>
<evidence type="ECO:0000313" key="9">
    <source>
        <dbReference type="EMBL" id="KIS66432.1"/>
    </source>
</evidence>
<organism evidence="9 10">
    <name type="scientific">Mycosarcoma maydis</name>
    <name type="common">Corn smut fungus</name>
    <name type="synonym">Ustilago maydis</name>
    <dbReference type="NCBI Taxonomy" id="5270"/>
    <lineage>
        <taxon>Eukaryota</taxon>
        <taxon>Fungi</taxon>
        <taxon>Dikarya</taxon>
        <taxon>Basidiomycota</taxon>
        <taxon>Ustilaginomycotina</taxon>
        <taxon>Ustilaginomycetes</taxon>
        <taxon>Ustilaginales</taxon>
        <taxon>Ustilaginaceae</taxon>
        <taxon>Mycosarcoma</taxon>
    </lineage>
</organism>
<feature type="compositionally biased region" description="Basic and acidic residues" evidence="7">
    <location>
        <begin position="31"/>
        <end position="43"/>
    </location>
</feature>
<dbReference type="InParanoid" id="A0A0D1BWT7"/>
<keyword evidence="3 6" id="KW-0560">Oxidoreductase</keyword>
<reference evidence="9 10" key="1">
    <citation type="journal article" date="2006" name="Nature">
        <title>Insights from the genome of the biotrophic fungal plant pathogen Ustilago maydis.</title>
        <authorList>
            <person name="Kamper J."/>
            <person name="Kahmann R."/>
            <person name="Bolker M."/>
            <person name="Ma L.J."/>
            <person name="Brefort T."/>
            <person name="Saville B.J."/>
            <person name="Banuett F."/>
            <person name="Kronstad J.W."/>
            <person name="Gold S.E."/>
            <person name="Muller O."/>
            <person name="Perlin M.H."/>
            <person name="Wosten H.A."/>
            <person name="de Vries R."/>
            <person name="Ruiz-Herrera J."/>
            <person name="Reynaga-Pena C.G."/>
            <person name="Snetselaar K."/>
            <person name="McCann M."/>
            <person name="Perez-Martin J."/>
            <person name="Feldbrugge M."/>
            <person name="Basse C.W."/>
            <person name="Steinberg G."/>
            <person name="Ibeas J.I."/>
            <person name="Holloman W."/>
            <person name="Guzman P."/>
            <person name="Farman M."/>
            <person name="Stajich J.E."/>
            <person name="Sentandreu R."/>
            <person name="Gonzalez-Prieto J.M."/>
            <person name="Kennell J.C."/>
            <person name="Molina L."/>
            <person name="Schirawski J."/>
            <person name="Mendoza-Mendoza A."/>
            <person name="Greilinger D."/>
            <person name="Munch K."/>
            <person name="Rossel N."/>
            <person name="Scherer M."/>
            <person name="Vranes M."/>
            <person name="Ladendorf O."/>
            <person name="Vincon V."/>
            <person name="Fuchs U."/>
            <person name="Sandrock B."/>
            <person name="Meng S."/>
            <person name="Ho E.C."/>
            <person name="Cahill M.J."/>
            <person name="Boyce K.J."/>
            <person name="Klose J."/>
            <person name="Klosterman S.J."/>
            <person name="Deelstra H.J."/>
            <person name="Ortiz-Castellanos L."/>
            <person name="Li W."/>
            <person name="Sanchez-Alonso P."/>
            <person name="Schreier P.H."/>
            <person name="Hauser-Hahn I."/>
            <person name="Vaupel M."/>
            <person name="Koopmann E."/>
            <person name="Friedrich G."/>
            <person name="Voss H."/>
            <person name="Schluter T."/>
            <person name="Margolis J."/>
            <person name="Platt D."/>
            <person name="Swimmer C."/>
            <person name="Gnirke A."/>
            <person name="Chen F."/>
            <person name="Vysotskaia V."/>
            <person name="Mannhaupt G."/>
            <person name="Guldener U."/>
            <person name="Munsterkotter M."/>
            <person name="Haase D."/>
            <person name="Oesterheld M."/>
            <person name="Mewes H.W."/>
            <person name="Mauceli E.W."/>
            <person name="DeCaprio D."/>
            <person name="Wade C.M."/>
            <person name="Butler J."/>
            <person name="Young S."/>
            <person name="Jaffe D.B."/>
            <person name="Calvo S."/>
            <person name="Nusbaum C."/>
            <person name="Galagan J."/>
            <person name="Birren B.W."/>
        </authorList>
    </citation>
    <scope>NUCLEOTIDE SEQUENCE [LARGE SCALE GENOMIC DNA]</scope>
    <source>
        <strain evidence="10">DSM 14603 / FGSC 9021 / UM521</strain>
    </source>
</reference>
<proteinExistence type="inferred from homology"/>
<feature type="domain" description="Amine oxidase" evidence="8">
    <location>
        <begin position="83"/>
        <end position="531"/>
    </location>
</feature>
<dbReference type="InterPro" id="IPR036188">
    <property type="entry name" value="FAD/NAD-bd_sf"/>
</dbReference>
<evidence type="ECO:0000256" key="7">
    <source>
        <dbReference type="SAM" id="MobiDB-lite"/>
    </source>
</evidence>